<gene>
    <name evidence="2" type="ORF">GN958_ATG05990</name>
</gene>
<dbReference type="EMBL" id="JAACNO010000795">
    <property type="protein sequence ID" value="KAF4144822.1"/>
    <property type="molecule type" value="Genomic_DNA"/>
</dbReference>
<dbReference type="PANTHER" id="PTHR33324">
    <property type="entry name" value="EXPRESSED PROTEIN"/>
    <property type="match status" value="1"/>
</dbReference>
<name>A0A8S9V055_PHYIN</name>
<evidence type="ECO:0000313" key="2">
    <source>
        <dbReference type="EMBL" id="KAF4144822.1"/>
    </source>
</evidence>
<dbReference type="PANTHER" id="PTHR33324:SF2">
    <property type="entry name" value="MYB_SANT-LIKE DNA-BINDING DOMAIN-CONTAINING PROTEIN"/>
    <property type="match status" value="1"/>
</dbReference>
<comment type="caution">
    <text evidence="2">The sequence shown here is derived from an EMBL/GenBank/DDBJ whole genome shotgun (WGS) entry which is preliminary data.</text>
</comment>
<reference evidence="2" key="1">
    <citation type="submission" date="2020-03" db="EMBL/GenBank/DDBJ databases">
        <title>Hybrid Assembly of Korean Phytophthora infestans isolates.</title>
        <authorList>
            <person name="Prokchorchik M."/>
            <person name="Lee Y."/>
            <person name="Seo J."/>
            <person name="Cho J.-H."/>
            <person name="Park Y.-E."/>
            <person name="Jang D.-C."/>
            <person name="Im J.-S."/>
            <person name="Choi J.-G."/>
            <person name="Park H.-J."/>
            <person name="Lee G.-B."/>
            <person name="Lee Y.-G."/>
            <person name="Hong S.-Y."/>
            <person name="Cho K."/>
            <person name="Sohn K.H."/>
        </authorList>
    </citation>
    <scope>NUCLEOTIDE SEQUENCE</scope>
    <source>
        <strain evidence="2">KR_2_A2</strain>
    </source>
</reference>
<proteinExistence type="predicted"/>
<dbReference type="AlphaFoldDB" id="A0A8S9V055"/>
<dbReference type="Proteomes" id="UP000704712">
    <property type="component" value="Unassembled WGS sequence"/>
</dbReference>
<accession>A0A8S9V055</accession>
<protein>
    <submittedName>
        <fullName evidence="2">Uncharacterized protein</fullName>
    </submittedName>
</protein>
<organism evidence="2 3">
    <name type="scientific">Phytophthora infestans</name>
    <name type="common">Potato late blight agent</name>
    <name type="synonym">Botrytis infestans</name>
    <dbReference type="NCBI Taxonomy" id="4787"/>
    <lineage>
        <taxon>Eukaryota</taxon>
        <taxon>Sar</taxon>
        <taxon>Stramenopiles</taxon>
        <taxon>Oomycota</taxon>
        <taxon>Peronosporomycetes</taxon>
        <taxon>Peronosporales</taxon>
        <taxon>Peronosporaceae</taxon>
        <taxon>Phytophthora</taxon>
    </lineage>
</organism>
<sequence length="251" mass="28185">MTVTAQGEGASVVPTRAPWDADSAAPGGLTSLDVLLKWMLTPGRYEFLHGDQRSSVIHNILASLKRNNIEHRTESSIRSKICSIESQYLFARQWLEARSINGDDVVTGRADSETQAAVLSICPHYCELMPIFRDSSYLNAMASTRAQGEVVDEKKEKPARSKAKRKMRSKAQTPSKRRLTTPAQAQPYSGFYEHKEQDRADLARVLDCVRRTTYGKVLGSELDLSGDQDWFQRTDHCQLVLRDSDTQLPPE</sequence>
<evidence type="ECO:0000256" key="1">
    <source>
        <dbReference type="SAM" id="MobiDB-lite"/>
    </source>
</evidence>
<feature type="compositionally biased region" description="Basic residues" evidence="1">
    <location>
        <begin position="160"/>
        <end position="179"/>
    </location>
</feature>
<feature type="region of interest" description="Disordered" evidence="1">
    <location>
        <begin position="149"/>
        <end position="184"/>
    </location>
</feature>
<evidence type="ECO:0000313" key="3">
    <source>
        <dbReference type="Proteomes" id="UP000704712"/>
    </source>
</evidence>